<dbReference type="PANTHER" id="PTHR12378">
    <property type="entry name" value="DESUMOYLATING ISOPEPTIDASE"/>
    <property type="match status" value="1"/>
</dbReference>
<dbReference type="InterPro" id="IPR008580">
    <property type="entry name" value="PPPDE_dom"/>
</dbReference>
<evidence type="ECO:0000313" key="7">
    <source>
        <dbReference type="Proteomes" id="UP001497512"/>
    </source>
</evidence>
<evidence type="ECO:0000256" key="1">
    <source>
        <dbReference type="ARBA" id="ARBA00008140"/>
    </source>
</evidence>
<organism evidence="6 7">
    <name type="scientific">Sphagnum troendelagicum</name>
    <dbReference type="NCBI Taxonomy" id="128251"/>
    <lineage>
        <taxon>Eukaryota</taxon>
        <taxon>Viridiplantae</taxon>
        <taxon>Streptophyta</taxon>
        <taxon>Embryophyta</taxon>
        <taxon>Bryophyta</taxon>
        <taxon>Sphagnophytina</taxon>
        <taxon>Sphagnopsida</taxon>
        <taxon>Sphagnales</taxon>
        <taxon>Sphagnaceae</taxon>
        <taxon>Sphagnum</taxon>
    </lineage>
</organism>
<keyword evidence="3" id="KW-0378">Hydrolase</keyword>
<dbReference type="EMBL" id="OZ019905">
    <property type="protein sequence ID" value="CAK9201592.1"/>
    <property type="molecule type" value="Genomic_DNA"/>
</dbReference>
<evidence type="ECO:0000313" key="6">
    <source>
        <dbReference type="EMBL" id="CAK9201592.1"/>
    </source>
</evidence>
<feature type="compositionally biased region" description="Polar residues" evidence="4">
    <location>
        <begin position="207"/>
        <end position="225"/>
    </location>
</feature>
<name>A0ABP0TPX9_9BRYO</name>
<keyword evidence="7" id="KW-1185">Reference proteome</keyword>
<comment type="similarity">
    <text evidence="1">Belongs to the DeSI family.</text>
</comment>
<accession>A0ABP0TPX9</accession>
<evidence type="ECO:0000256" key="3">
    <source>
        <dbReference type="ARBA" id="ARBA00022801"/>
    </source>
</evidence>
<dbReference type="SMART" id="SM01179">
    <property type="entry name" value="DUF862"/>
    <property type="match status" value="1"/>
</dbReference>
<feature type="region of interest" description="Disordered" evidence="4">
    <location>
        <begin position="207"/>
        <end position="229"/>
    </location>
</feature>
<dbReference type="Pfam" id="PF05903">
    <property type="entry name" value="Peptidase_C97"/>
    <property type="match status" value="1"/>
</dbReference>
<protein>
    <recommendedName>
        <fullName evidence="5">PPPDE domain-containing protein</fullName>
    </recommendedName>
</protein>
<gene>
    <name evidence="6" type="ORF">CSSPTR1EN2_LOCUS5984</name>
</gene>
<evidence type="ECO:0000256" key="4">
    <source>
        <dbReference type="SAM" id="MobiDB-lite"/>
    </source>
</evidence>
<feature type="domain" description="PPPDE" evidence="5">
    <location>
        <begin position="2"/>
        <end position="149"/>
    </location>
</feature>
<sequence length="236" mass="26033">MVEVILHVYDVTSSTNVRANSMILNINKIMRDGIGIGGIFHSGVQVFDEEWSFGFCENGSGVFSCPPKTNPMYTYRETLSLGHADVSVMQVNRILRELSHEWPGCSYDLLSHNCNHFCEEFCAKLGVQKLPLWVNRFANVGDAAVEAAGNTMERLRQAKAEVLTRSRSAVRYMFGPVASAAAVSPNRLQDSPTGSSGRRFNFTISPSRLLSKDPSTSQQNGTKPGSHSVICLPWKD</sequence>
<proteinExistence type="inferred from homology"/>
<dbReference type="Gene3D" id="3.90.1720.30">
    <property type="entry name" value="PPPDE domains"/>
    <property type="match status" value="1"/>
</dbReference>
<keyword evidence="2" id="KW-0645">Protease</keyword>
<dbReference type="InterPro" id="IPR042266">
    <property type="entry name" value="PPPDE_sf"/>
</dbReference>
<evidence type="ECO:0000256" key="2">
    <source>
        <dbReference type="ARBA" id="ARBA00022670"/>
    </source>
</evidence>
<dbReference type="PROSITE" id="PS51858">
    <property type="entry name" value="PPPDE"/>
    <property type="match status" value="1"/>
</dbReference>
<dbReference type="PANTHER" id="PTHR12378:SF9">
    <property type="entry name" value="OS06G0107000 PROTEIN"/>
    <property type="match status" value="1"/>
</dbReference>
<evidence type="ECO:0000259" key="5">
    <source>
        <dbReference type="PROSITE" id="PS51858"/>
    </source>
</evidence>
<reference evidence="6" key="1">
    <citation type="submission" date="2024-02" db="EMBL/GenBank/DDBJ databases">
        <authorList>
            <consortium name="ELIXIR-Norway"/>
            <consortium name="Elixir Norway"/>
        </authorList>
    </citation>
    <scope>NUCLEOTIDE SEQUENCE</scope>
</reference>
<dbReference type="Proteomes" id="UP001497512">
    <property type="component" value="Chromosome 13"/>
</dbReference>